<dbReference type="KEGG" id="mbc:MYB_00240"/>
<dbReference type="HOGENOM" id="CLU_865491_0_0_14"/>
<evidence type="ECO:0000256" key="2">
    <source>
        <dbReference type="SAM" id="SignalP"/>
    </source>
</evidence>
<dbReference type="STRING" id="743966.MYB_00240"/>
<evidence type="ECO:0000313" key="3">
    <source>
        <dbReference type="EMBL" id="AHH45060.1"/>
    </source>
</evidence>
<evidence type="ECO:0000313" key="4">
    <source>
        <dbReference type="Proteomes" id="UP000019229"/>
    </source>
</evidence>
<feature type="region of interest" description="Disordered" evidence="1">
    <location>
        <begin position="238"/>
        <end position="289"/>
    </location>
</feature>
<sequence length="348" mass="40644">MARKKILTSLSLMAGVASASAIAIPVSLSQNKITANAVNQETIPLYYDWSNPKKQIQQSATIYTGMGKFNVKLEGVQDIHYESIFRWDYMYWKGYATSQFDPLNDDQNSGNRINSQVIAWTYGWGYPQFSTDKDIDNSKEPGYNGSSIQQNGNELISTVFFNNVFDTEQKYGGKSTMYKIHDYGQRHRATLQSKQWFIILDSDSKVYSDSRPLTQFEKYVKEGADAKRQAGLLQEQIEQNKKEQQQAKEDDEKLMAAQKAKEEQQRKEKEQKEKEEREHQEQIELIKKEGERKKLELEKEIKKLEEQLSKPKNKHKKQNKSEQKKRKLTKNHKKRNKVIKNQINKEKN</sequence>
<feature type="signal peptide" evidence="2">
    <location>
        <begin position="1"/>
        <end position="23"/>
    </location>
</feature>
<evidence type="ECO:0000256" key="1">
    <source>
        <dbReference type="SAM" id="MobiDB-lite"/>
    </source>
</evidence>
<protein>
    <submittedName>
        <fullName evidence="3">Uncharacterized protein</fullName>
    </submittedName>
</protein>
<feature type="chain" id="PRO_5004874596" evidence="2">
    <location>
        <begin position="24"/>
        <end position="348"/>
    </location>
</feature>
<dbReference type="RefSeq" id="WP_022934860.1">
    <property type="nucleotide sequence ID" value="NZ_CP007154.1"/>
</dbReference>
<accession>W5UTB7</accession>
<gene>
    <name evidence="3" type="ORF">MYB_00240</name>
</gene>
<feature type="region of interest" description="Disordered" evidence="1">
    <location>
        <begin position="304"/>
        <end position="348"/>
    </location>
</feature>
<feature type="compositionally biased region" description="Basic residues" evidence="1">
    <location>
        <begin position="311"/>
        <end position="338"/>
    </location>
</feature>
<reference evidence="3 4" key="1">
    <citation type="journal article" date="2014" name="Genome Announc.">
        <title>Complete Genome Sequence of Mycoplasma bovoculi Strain M165/69T (ATCC 29104).</title>
        <authorList>
            <person name="Calcutt M.J."/>
            <person name="Foecking M.F."/>
        </authorList>
    </citation>
    <scope>NUCLEOTIDE SEQUENCE [LARGE SCALE GENOMIC DNA]</scope>
    <source>
        <strain evidence="3">M165/69</strain>
    </source>
</reference>
<organism evidence="3 4">
    <name type="scientific">Mesomycoplasma bovoculi M165/69</name>
    <dbReference type="NCBI Taxonomy" id="743966"/>
    <lineage>
        <taxon>Bacteria</taxon>
        <taxon>Bacillati</taxon>
        <taxon>Mycoplasmatota</taxon>
        <taxon>Mycoplasmoidales</taxon>
        <taxon>Metamycoplasmataceae</taxon>
        <taxon>Mesomycoplasma</taxon>
    </lineage>
</organism>
<keyword evidence="4" id="KW-1185">Reference proteome</keyword>
<name>W5UTB7_9BACT</name>
<dbReference type="EMBL" id="CP007154">
    <property type="protein sequence ID" value="AHH45060.1"/>
    <property type="molecule type" value="Genomic_DNA"/>
</dbReference>
<keyword evidence="2" id="KW-0732">Signal</keyword>
<proteinExistence type="predicted"/>
<dbReference type="AlphaFoldDB" id="W5UTB7"/>
<dbReference type="PATRIC" id="fig|743966.3.peg.48"/>
<dbReference type="Proteomes" id="UP000019229">
    <property type="component" value="Chromosome"/>
</dbReference>